<reference evidence="2" key="1">
    <citation type="submission" date="2023-03" db="EMBL/GenBank/DDBJ databases">
        <title>Actinorhabdospora filicis NBRC 111898.</title>
        <authorList>
            <person name="Ichikawa N."/>
            <person name="Sato H."/>
            <person name="Tonouchi N."/>
        </authorList>
    </citation>
    <scope>NUCLEOTIDE SEQUENCE</scope>
    <source>
        <strain evidence="2">NBRC 111898</strain>
    </source>
</reference>
<dbReference type="InterPro" id="IPR036038">
    <property type="entry name" value="Aminotransferase-like"/>
</dbReference>
<keyword evidence="3" id="KW-1185">Reference proteome</keyword>
<proteinExistence type="inferred from homology"/>
<gene>
    <name evidence="2" type="ORF">Afil01_20580</name>
</gene>
<comment type="similarity">
    <text evidence="1">Belongs to the class-IV pyridoxal-phosphate-dependent aminotransferase family.</text>
</comment>
<accession>A0A9W6SK99</accession>
<dbReference type="InterPro" id="IPR050571">
    <property type="entry name" value="Class-IV_PLP-Dep_Aminotrnsfr"/>
</dbReference>
<dbReference type="GO" id="GO:0046394">
    <property type="term" value="P:carboxylic acid biosynthetic process"/>
    <property type="evidence" value="ECO:0007669"/>
    <property type="project" value="UniProtKB-ARBA"/>
</dbReference>
<evidence type="ECO:0000313" key="3">
    <source>
        <dbReference type="Proteomes" id="UP001165079"/>
    </source>
</evidence>
<dbReference type="Gene3D" id="3.20.10.10">
    <property type="entry name" value="D-amino Acid Aminotransferase, subunit A, domain 2"/>
    <property type="match status" value="1"/>
</dbReference>
<organism evidence="2 3">
    <name type="scientific">Actinorhabdospora filicis</name>
    <dbReference type="NCBI Taxonomy" id="1785913"/>
    <lineage>
        <taxon>Bacteria</taxon>
        <taxon>Bacillati</taxon>
        <taxon>Actinomycetota</taxon>
        <taxon>Actinomycetes</taxon>
        <taxon>Micromonosporales</taxon>
        <taxon>Micromonosporaceae</taxon>
        <taxon>Actinorhabdospora</taxon>
    </lineage>
</organism>
<protein>
    <submittedName>
        <fullName evidence="2">Aminotransferase, class IV</fullName>
    </submittedName>
</protein>
<name>A0A9W6SK99_9ACTN</name>
<dbReference type="Pfam" id="PF01063">
    <property type="entry name" value="Aminotran_4"/>
    <property type="match status" value="1"/>
</dbReference>
<keyword evidence="2" id="KW-0808">Transferase</keyword>
<sequence>MGGITSALMGIVAVLGRGVVPADEPLLHADDLGALRGDGVFETVHVRAGVAWNLTEHLARMARSAERMELALPGADALRGLAETALAAAPEQEEAALRLICTRGREYGDEPTVYVTLNPIAANLPEIRRDGVKLMLASIGYPLEPADVRASAPWLLGQVKSLSYAINMAGQRAARAAGFDDLLWVSADGWAMEASTASLMWIDGDVLCTVPPERTSILPGTTSRFLLDHAAELGLRGEERMVRPEDLSHTDGVWVASSVRGVAPVTRLGEVDLPVGALNAAMLELAGFPVAELA</sequence>
<dbReference type="PANTHER" id="PTHR42743">
    <property type="entry name" value="AMINO-ACID AMINOTRANSFERASE"/>
    <property type="match status" value="1"/>
</dbReference>
<dbReference type="InterPro" id="IPR043131">
    <property type="entry name" value="BCAT-like_N"/>
</dbReference>
<dbReference type="Gene3D" id="3.30.470.10">
    <property type="match status" value="1"/>
</dbReference>
<comment type="caution">
    <text evidence="2">The sequence shown here is derived from an EMBL/GenBank/DDBJ whole genome shotgun (WGS) entry which is preliminary data.</text>
</comment>
<dbReference type="SUPFAM" id="SSF56752">
    <property type="entry name" value="D-aminoacid aminotransferase-like PLP-dependent enzymes"/>
    <property type="match status" value="1"/>
</dbReference>
<dbReference type="InterPro" id="IPR001544">
    <property type="entry name" value="Aminotrans_IV"/>
</dbReference>
<evidence type="ECO:0000313" key="2">
    <source>
        <dbReference type="EMBL" id="GLZ77251.1"/>
    </source>
</evidence>
<dbReference type="PANTHER" id="PTHR42743:SF11">
    <property type="entry name" value="AMINODEOXYCHORISMATE LYASE"/>
    <property type="match status" value="1"/>
</dbReference>
<dbReference type="Proteomes" id="UP001165079">
    <property type="component" value="Unassembled WGS sequence"/>
</dbReference>
<evidence type="ECO:0000256" key="1">
    <source>
        <dbReference type="ARBA" id="ARBA00009320"/>
    </source>
</evidence>
<dbReference type="AlphaFoldDB" id="A0A9W6SK99"/>
<dbReference type="GO" id="GO:0005829">
    <property type="term" value="C:cytosol"/>
    <property type="evidence" value="ECO:0007669"/>
    <property type="project" value="TreeGrafter"/>
</dbReference>
<dbReference type="EMBL" id="BSTX01000001">
    <property type="protein sequence ID" value="GLZ77251.1"/>
    <property type="molecule type" value="Genomic_DNA"/>
</dbReference>
<dbReference type="InterPro" id="IPR043132">
    <property type="entry name" value="BCAT-like_C"/>
</dbReference>
<dbReference type="GO" id="GO:0008483">
    <property type="term" value="F:transaminase activity"/>
    <property type="evidence" value="ECO:0007669"/>
    <property type="project" value="UniProtKB-KW"/>
</dbReference>
<keyword evidence="2" id="KW-0032">Aminotransferase</keyword>